<evidence type="ECO:0000256" key="2">
    <source>
        <dbReference type="ARBA" id="ARBA00022679"/>
    </source>
</evidence>
<dbReference type="PANTHER" id="PTHR13271">
    <property type="entry name" value="UNCHARACTERIZED PUTATIVE METHYLTRANSFERASE"/>
    <property type="match status" value="1"/>
</dbReference>
<name>A0A1M2VEU2_TRAPU</name>
<dbReference type="GO" id="GO:0016279">
    <property type="term" value="F:protein-lysine N-methyltransferase activity"/>
    <property type="evidence" value="ECO:0007669"/>
    <property type="project" value="InterPro"/>
</dbReference>
<evidence type="ECO:0000313" key="4">
    <source>
        <dbReference type="EMBL" id="OJT06076.1"/>
    </source>
</evidence>
<dbReference type="PANTHER" id="PTHR13271:SF47">
    <property type="entry name" value="ACTIN-HISTIDINE N-METHYLTRANSFERASE"/>
    <property type="match status" value="1"/>
</dbReference>
<reference evidence="4 5" key="1">
    <citation type="submission" date="2016-10" db="EMBL/GenBank/DDBJ databases">
        <title>Genome sequence of the basidiomycete white-rot fungus Trametes pubescens.</title>
        <authorList>
            <person name="Makela M.R."/>
            <person name="Granchi Z."/>
            <person name="Peng M."/>
            <person name="De Vries R.P."/>
            <person name="Grigoriev I."/>
            <person name="Riley R."/>
            <person name="Hilden K."/>
        </authorList>
    </citation>
    <scope>NUCLEOTIDE SEQUENCE [LARGE SCALE GENOMIC DNA]</scope>
    <source>
        <strain evidence="4 5">FBCC735</strain>
    </source>
</reference>
<comment type="caution">
    <text evidence="4">The sequence shown here is derived from an EMBL/GenBank/DDBJ whole genome shotgun (WGS) entry which is preliminary data.</text>
</comment>
<keyword evidence="3" id="KW-0949">S-adenosyl-L-methionine</keyword>
<organism evidence="4 5">
    <name type="scientific">Trametes pubescens</name>
    <name type="common">White-rot fungus</name>
    <dbReference type="NCBI Taxonomy" id="154538"/>
    <lineage>
        <taxon>Eukaryota</taxon>
        <taxon>Fungi</taxon>
        <taxon>Dikarya</taxon>
        <taxon>Basidiomycota</taxon>
        <taxon>Agaricomycotina</taxon>
        <taxon>Agaricomycetes</taxon>
        <taxon>Polyporales</taxon>
        <taxon>Polyporaceae</taxon>
        <taxon>Trametes</taxon>
    </lineage>
</organism>
<gene>
    <name evidence="4" type="ORF">TRAPUB_3011</name>
</gene>
<evidence type="ECO:0000256" key="3">
    <source>
        <dbReference type="ARBA" id="ARBA00022691"/>
    </source>
</evidence>
<keyword evidence="2 4" id="KW-0808">Transferase</keyword>
<accession>A0A1M2VEU2</accession>
<dbReference type="EMBL" id="MNAD01001353">
    <property type="protein sequence ID" value="OJT06076.1"/>
    <property type="molecule type" value="Genomic_DNA"/>
</dbReference>
<dbReference type="InterPro" id="IPR046341">
    <property type="entry name" value="SET_dom_sf"/>
</dbReference>
<sequence length="487" mass="55014">MADLEKERWERLLKWLKQEHGMKTDALRIEARDVPAADAGRGLFATAEILPSSTLFEIPRTALINVKTVLARFPHVKEGRLTGTQLVSLYLLLHKPSGDADSLDRTFGPYISTLPRDFSSHPLTWLVNRKLKKADPCGSYFLDQVPPSTWESIIKLNKRFWKDWDAVVKFMKDEPAVVASSSRPDLKTAKALDDNDMLLDYLWAWLNVNTRCIFCRLQQSPSHPDNFTLCPILDFANHGTGLTHIFPVTDSDIWGSPKQHRRDSRAQIKTNMFTFLGSSDYGLAEGQELLLKYGAHPNRFLFTEYGFVNPLTDGAVATSTYSAEVDLQDLVEELIEKTGSVAPLIKSTLDEGGYWGDWTLHSSPNSAFPSYRLISALRLVCALERYSGETTMQTRLAIDSWLDVTNGSKDTISRVNEDAWRKKLLWLCETVRYRARKDRMSALDAASLPQGGPAWVPWQSESVRTLWKEELEVAEAVLANIQAGVEF</sequence>
<dbReference type="Gene3D" id="3.90.1410.10">
    <property type="entry name" value="set domain protein methyltransferase, domain 1"/>
    <property type="match status" value="1"/>
</dbReference>
<dbReference type="InterPro" id="IPR050600">
    <property type="entry name" value="SETD3_SETD6_MTase"/>
</dbReference>
<proteinExistence type="predicted"/>
<keyword evidence="5" id="KW-1185">Reference proteome</keyword>
<evidence type="ECO:0000313" key="5">
    <source>
        <dbReference type="Proteomes" id="UP000184267"/>
    </source>
</evidence>
<evidence type="ECO:0000256" key="1">
    <source>
        <dbReference type="ARBA" id="ARBA00022603"/>
    </source>
</evidence>
<keyword evidence="1 4" id="KW-0489">Methyltransferase</keyword>
<dbReference type="Proteomes" id="UP000184267">
    <property type="component" value="Unassembled WGS sequence"/>
</dbReference>
<dbReference type="InterPro" id="IPR044429">
    <property type="entry name" value="SETD4_SET"/>
</dbReference>
<dbReference type="OMA" id="DECFITY"/>
<dbReference type="OrthoDB" id="341421at2759"/>
<dbReference type="SUPFAM" id="SSF82199">
    <property type="entry name" value="SET domain"/>
    <property type="match status" value="1"/>
</dbReference>
<dbReference type="AlphaFoldDB" id="A0A1M2VEU2"/>
<dbReference type="CDD" id="cd19177">
    <property type="entry name" value="SET_SETD4"/>
    <property type="match status" value="1"/>
</dbReference>
<dbReference type="STRING" id="154538.A0A1M2VEU2"/>
<dbReference type="GO" id="GO:0032259">
    <property type="term" value="P:methylation"/>
    <property type="evidence" value="ECO:0007669"/>
    <property type="project" value="UniProtKB-KW"/>
</dbReference>
<protein>
    <submittedName>
        <fullName evidence="4">Ribosomal lysine N-methyltransferase 2</fullName>
    </submittedName>
</protein>